<dbReference type="GO" id="GO:0015627">
    <property type="term" value="C:type II protein secretion system complex"/>
    <property type="evidence" value="ECO:0007669"/>
    <property type="project" value="TreeGrafter"/>
</dbReference>
<feature type="domain" description="Helix-hairpin-helix DNA-binding motif class 1" evidence="3">
    <location>
        <begin position="313"/>
        <end position="332"/>
    </location>
</feature>
<organism evidence="4 5">
    <name type="scientific">Goodfellowiella coeruleoviolacea</name>
    <dbReference type="NCBI Taxonomy" id="334858"/>
    <lineage>
        <taxon>Bacteria</taxon>
        <taxon>Bacillati</taxon>
        <taxon>Actinomycetota</taxon>
        <taxon>Actinomycetes</taxon>
        <taxon>Pseudonocardiales</taxon>
        <taxon>Pseudonocardiaceae</taxon>
        <taxon>Goodfellowiella</taxon>
    </lineage>
</organism>
<proteinExistence type="predicted"/>
<dbReference type="InterPro" id="IPR019554">
    <property type="entry name" value="Soluble_ligand-bd"/>
</dbReference>
<dbReference type="SUPFAM" id="SSF47781">
    <property type="entry name" value="RuvA domain 2-like"/>
    <property type="match status" value="1"/>
</dbReference>
<evidence type="ECO:0000259" key="3">
    <source>
        <dbReference type="SMART" id="SM00278"/>
    </source>
</evidence>
<dbReference type="EMBL" id="JAMTCK010000004">
    <property type="protein sequence ID" value="MCP2165131.1"/>
    <property type="molecule type" value="Genomic_DNA"/>
</dbReference>
<feature type="region of interest" description="Disordered" evidence="1">
    <location>
        <begin position="1"/>
        <end position="76"/>
    </location>
</feature>
<name>A0AAE3GBA1_9PSEU</name>
<dbReference type="Gene3D" id="1.10.150.320">
    <property type="entry name" value="Photosystem II 12 kDa extrinsic protein"/>
    <property type="match status" value="1"/>
</dbReference>
<dbReference type="Gene3D" id="3.10.560.10">
    <property type="entry name" value="Outer membrane lipoprotein wza domain like"/>
    <property type="match status" value="1"/>
</dbReference>
<dbReference type="PANTHER" id="PTHR21180">
    <property type="entry name" value="ENDONUCLEASE/EXONUCLEASE/PHOSPHATASE FAMILY DOMAIN-CONTAINING PROTEIN 1"/>
    <property type="match status" value="1"/>
</dbReference>
<protein>
    <submittedName>
        <fullName evidence="4">Competence protein ComEA</fullName>
    </submittedName>
</protein>
<reference evidence="4" key="1">
    <citation type="submission" date="2022-06" db="EMBL/GenBank/DDBJ databases">
        <title>Genomic Encyclopedia of Archaeal and Bacterial Type Strains, Phase II (KMG-II): from individual species to whole genera.</title>
        <authorList>
            <person name="Goeker M."/>
        </authorList>
    </citation>
    <scope>NUCLEOTIDE SEQUENCE</scope>
    <source>
        <strain evidence="4">DSM 43935</strain>
    </source>
</reference>
<dbReference type="GO" id="GO:0006281">
    <property type="term" value="P:DNA repair"/>
    <property type="evidence" value="ECO:0007669"/>
    <property type="project" value="InterPro"/>
</dbReference>
<evidence type="ECO:0000256" key="1">
    <source>
        <dbReference type="SAM" id="MobiDB-lite"/>
    </source>
</evidence>
<dbReference type="Proteomes" id="UP001206128">
    <property type="component" value="Unassembled WGS sequence"/>
</dbReference>
<evidence type="ECO:0000313" key="4">
    <source>
        <dbReference type="EMBL" id="MCP2165131.1"/>
    </source>
</evidence>
<feature type="compositionally biased region" description="Gly residues" evidence="1">
    <location>
        <begin position="243"/>
        <end position="262"/>
    </location>
</feature>
<dbReference type="GO" id="GO:0015628">
    <property type="term" value="P:protein secretion by the type II secretion system"/>
    <property type="evidence" value="ECO:0007669"/>
    <property type="project" value="TreeGrafter"/>
</dbReference>
<dbReference type="AlphaFoldDB" id="A0AAE3GBA1"/>
<sequence>MVAEPLTAAVPRVSDRDAGRAAEDEPAVVFTVVSERSTTNPDPPPHRPRTEPAADPVCGPSADPSDVAATAAAGGRGRRMTASVRVGRLVRRWMPGSGRRRALAVVVSALLSTGAALAAIATWLTSGPVAEPAPALPVVSVGQPVSATAAPDAAGDRASRGDESSRADRSGESEQLVVSVIGKVTRPGLVTLPAGARVADAVQAAGGALADADLNGLNLARRLGDGEQIAVGVPLPATADGVPGGGVADGSTAGGNGLGGDTAGASGEPAAQPKVNLNTASQAQLDAIPGVGPVTAQRIIAWRVRHGRFHSVDQLREVDGIGDGRLARLKEFVTT</sequence>
<feature type="domain" description="Helix-hairpin-helix DNA-binding motif class 1" evidence="3">
    <location>
        <begin position="283"/>
        <end position="302"/>
    </location>
</feature>
<keyword evidence="5" id="KW-1185">Reference proteome</keyword>
<dbReference type="InterPro" id="IPR051675">
    <property type="entry name" value="Endo/Exo/Phosphatase_dom_1"/>
</dbReference>
<feature type="compositionally biased region" description="Basic and acidic residues" evidence="1">
    <location>
        <begin position="13"/>
        <end position="23"/>
    </location>
</feature>
<dbReference type="SMART" id="SM00278">
    <property type="entry name" value="HhH1"/>
    <property type="match status" value="2"/>
</dbReference>
<dbReference type="InterPro" id="IPR010994">
    <property type="entry name" value="RuvA_2-like"/>
</dbReference>
<keyword evidence="2" id="KW-0812">Transmembrane</keyword>
<evidence type="ECO:0000256" key="2">
    <source>
        <dbReference type="SAM" id="Phobius"/>
    </source>
</evidence>
<gene>
    <name evidence="4" type="ORF">LX83_001980</name>
</gene>
<dbReference type="Pfam" id="PF12836">
    <property type="entry name" value="HHH_3"/>
    <property type="match status" value="1"/>
</dbReference>
<evidence type="ECO:0000313" key="5">
    <source>
        <dbReference type="Proteomes" id="UP001206128"/>
    </source>
</evidence>
<keyword evidence="2" id="KW-1133">Transmembrane helix</keyword>
<feature type="region of interest" description="Disordered" evidence="1">
    <location>
        <begin position="147"/>
        <end position="173"/>
    </location>
</feature>
<feature type="transmembrane region" description="Helical" evidence="2">
    <location>
        <begin position="102"/>
        <end position="124"/>
    </location>
</feature>
<dbReference type="InterPro" id="IPR003583">
    <property type="entry name" value="Hlx-hairpin-Hlx_DNA-bd_motif"/>
</dbReference>
<keyword evidence="2" id="KW-0472">Membrane</keyword>
<comment type="caution">
    <text evidence="4">The sequence shown here is derived from an EMBL/GenBank/DDBJ whole genome shotgun (WGS) entry which is preliminary data.</text>
</comment>
<dbReference type="PANTHER" id="PTHR21180:SF32">
    <property type="entry name" value="ENDONUCLEASE_EXONUCLEASE_PHOSPHATASE FAMILY DOMAIN-CONTAINING PROTEIN 1"/>
    <property type="match status" value="1"/>
</dbReference>
<feature type="compositionally biased region" description="Basic and acidic residues" evidence="1">
    <location>
        <begin position="154"/>
        <end position="172"/>
    </location>
</feature>
<dbReference type="Pfam" id="PF10531">
    <property type="entry name" value="SLBB"/>
    <property type="match status" value="1"/>
</dbReference>
<accession>A0AAE3GBA1</accession>
<dbReference type="GO" id="GO:0003677">
    <property type="term" value="F:DNA binding"/>
    <property type="evidence" value="ECO:0007669"/>
    <property type="project" value="InterPro"/>
</dbReference>
<feature type="region of interest" description="Disordered" evidence="1">
    <location>
        <begin position="243"/>
        <end position="271"/>
    </location>
</feature>